<dbReference type="EMBL" id="JAHLJV010000030">
    <property type="protein sequence ID" value="KAK1590535.1"/>
    <property type="molecule type" value="Genomic_DNA"/>
</dbReference>
<accession>A0AAD8V379</accession>
<proteinExistence type="predicted"/>
<evidence type="ECO:0000313" key="1">
    <source>
        <dbReference type="EMBL" id="KAK1590535.1"/>
    </source>
</evidence>
<reference evidence="1" key="1">
    <citation type="submission" date="2021-06" db="EMBL/GenBank/DDBJ databases">
        <title>Comparative genomics, transcriptomics and evolutionary studies reveal genomic signatures of adaptation to plant cell wall in hemibiotrophic fungi.</title>
        <authorList>
            <consortium name="DOE Joint Genome Institute"/>
            <person name="Baroncelli R."/>
            <person name="Diaz J.F."/>
            <person name="Benocci T."/>
            <person name="Peng M."/>
            <person name="Battaglia E."/>
            <person name="Haridas S."/>
            <person name="Andreopoulos W."/>
            <person name="Labutti K."/>
            <person name="Pangilinan J."/>
            <person name="Floch G.L."/>
            <person name="Makela M.R."/>
            <person name="Henrissat B."/>
            <person name="Grigoriev I.V."/>
            <person name="Crouch J.A."/>
            <person name="De Vries R.P."/>
            <person name="Sukno S.A."/>
            <person name="Thon M.R."/>
        </authorList>
    </citation>
    <scope>NUCLEOTIDE SEQUENCE</scope>
    <source>
        <strain evidence="1">CBS 125086</strain>
    </source>
</reference>
<dbReference type="Proteomes" id="UP001230504">
    <property type="component" value="Unassembled WGS sequence"/>
</dbReference>
<evidence type="ECO:0000313" key="2">
    <source>
        <dbReference type="Proteomes" id="UP001230504"/>
    </source>
</evidence>
<organism evidence="1 2">
    <name type="scientific">Colletotrichum navitas</name>
    <dbReference type="NCBI Taxonomy" id="681940"/>
    <lineage>
        <taxon>Eukaryota</taxon>
        <taxon>Fungi</taxon>
        <taxon>Dikarya</taxon>
        <taxon>Ascomycota</taxon>
        <taxon>Pezizomycotina</taxon>
        <taxon>Sordariomycetes</taxon>
        <taxon>Hypocreomycetidae</taxon>
        <taxon>Glomerellales</taxon>
        <taxon>Glomerellaceae</taxon>
        <taxon>Colletotrichum</taxon>
        <taxon>Colletotrichum graminicola species complex</taxon>
    </lineage>
</organism>
<name>A0AAD8V379_9PEZI</name>
<dbReference type="GeneID" id="85435787"/>
<gene>
    <name evidence="1" type="ORF">LY79DRAFT_212571</name>
</gene>
<keyword evidence="2" id="KW-1185">Reference proteome</keyword>
<dbReference type="RefSeq" id="XP_060414017.1">
    <property type="nucleotide sequence ID" value="XM_060551547.1"/>
</dbReference>
<comment type="caution">
    <text evidence="1">The sequence shown here is derived from an EMBL/GenBank/DDBJ whole genome shotgun (WGS) entry which is preliminary data.</text>
</comment>
<sequence length="207" mass="23123">MTALSAPVSSQWMVDDCLHPAMFLCGTESSTTTRFLPPSIPPPFLVWCIQQLRPLHSTPNILAPKVDRRAVFSFLFVEHLDREQQEGGVSLRIVLNFLCPLPSYLNAASARRRSARHMDKCIVCSDCIEQQTHSSGGYNICSTTWPEAGKRTLFILVISLRRRRARCRSGRSIVYVQYDGVGCSATICIIHAAQQDDGFICASKTFI</sequence>
<dbReference type="AlphaFoldDB" id="A0AAD8V379"/>
<protein>
    <submittedName>
        <fullName evidence="1">Uncharacterized protein</fullName>
    </submittedName>
</protein>